<evidence type="ECO:0000256" key="6">
    <source>
        <dbReference type="ARBA" id="ARBA00023136"/>
    </source>
</evidence>
<proteinExistence type="inferred from homology"/>
<dbReference type="Pfam" id="PF02534">
    <property type="entry name" value="T4SS-DNA_transf"/>
    <property type="match status" value="1"/>
</dbReference>
<evidence type="ECO:0000256" key="5">
    <source>
        <dbReference type="ARBA" id="ARBA00022989"/>
    </source>
</evidence>
<gene>
    <name evidence="7" type="ORF">HLUCCA11_18960</name>
</gene>
<comment type="similarity">
    <text evidence="2">Belongs to the VirD4/TraG family.</text>
</comment>
<dbReference type="PANTHER" id="PTHR37937:SF1">
    <property type="entry name" value="CONJUGATIVE TRANSFER: DNA TRANSPORT"/>
    <property type="match status" value="1"/>
</dbReference>
<organism evidence="7 8">
    <name type="scientific">Phormidesmis priestleyi Ana</name>
    <dbReference type="NCBI Taxonomy" id="1666911"/>
    <lineage>
        <taxon>Bacteria</taxon>
        <taxon>Bacillati</taxon>
        <taxon>Cyanobacteriota</taxon>
        <taxon>Cyanophyceae</taxon>
        <taxon>Leptolyngbyales</taxon>
        <taxon>Leptolyngbyaceae</taxon>
        <taxon>Phormidesmis</taxon>
    </lineage>
</organism>
<protein>
    <submittedName>
        <fullName evidence="7">Type IV secretory pathway, VirD4 component, TraG/TraD family ATPase</fullName>
    </submittedName>
</protein>
<comment type="subcellular location">
    <subcellularLocation>
        <location evidence="1">Cell membrane</location>
        <topology evidence="1">Multi-pass membrane protein</topology>
    </subcellularLocation>
</comment>
<dbReference type="STRING" id="1666911.HLUCCA11_18960"/>
<evidence type="ECO:0000256" key="1">
    <source>
        <dbReference type="ARBA" id="ARBA00004651"/>
    </source>
</evidence>
<dbReference type="Gene3D" id="3.40.50.300">
    <property type="entry name" value="P-loop containing nucleotide triphosphate hydrolases"/>
    <property type="match status" value="1"/>
</dbReference>
<dbReference type="GO" id="GO:0005886">
    <property type="term" value="C:plasma membrane"/>
    <property type="evidence" value="ECO:0007669"/>
    <property type="project" value="UniProtKB-SubCell"/>
</dbReference>
<keyword evidence="6" id="KW-0472">Membrane</keyword>
<keyword evidence="5" id="KW-1133">Transmembrane helix</keyword>
<comment type="caution">
    <text evidence="7">The sequence shown here is derived from an EMBL/GenBank/DDBJ whole genome shotgun (WGS) entry which is preliminary data.</text>
</comment>
<dbReference type="CDD" id="cd01127">
    <property type="entry name" value="TrwB_TraG_TraD_VirD4"/>
    <property type="match status" value="1"/>
</dbReference>
<dbReference type="PANTHER" id="PTHR37937">
    <property type="entry name" value="CONJUGATIVE TRANSFER: DNA TRANSPORT"/>
    <property type="match status" value="1"/>
</dbReference>
<dbReference type="EMBL" id="LJZR01000034">
    <property type="protein sequence ID" value="KPQ33315.1"/>
    <property type="molecule type" value="Genomic_DNA"/>
</dbReference>
<dbReference type="SUPFAM" id="SSF52540">
    <property type="entry name" value="P-loop containing nucleoside triphosphate hydrolases"/>
    <property type="match status" value="1"/>
</dbReference>
<dbReference type="AlphaFoldDB" id="A0A0P7ZSX0"/>
<keyword evidence="4" id="KW-0812">Transmembrane</keyword>
<evidence type="ECO:0000313" key="7">
    <source>
        <dbReference type="EMBL" id="KPQ33315.1"/>
    </source>
</evidence>
<evidence type="ECO:0000313" key="8">
    <source>
        <dbReference type="Proteomes" id="UP000050465"/>
    </source>
</evidence>
<accession>A0A0P7ZSX0</accession>
<evidence type="ECO:0000256" key="3">
    <source>
        <dbReference type="ARBA" id="ARBA00022475"/>
    </source>
</evidence>
<evidence type="ECO:0000256" key="4">
    <source>
        <dbReference type="ARBA" id="ARBA00022692"/>
    </source>
</evidence>
<reference evidence="7 8" key="1">
    <citation type="submission" date="2015-09" db="EMBL/GenBank/DDBJ databases">
        <title>Identification and resolution of microdiversity through metagenomic sequencing of parallel consortia.</title>
        <authorList>
            <person name="Nelson W.C."/>
            <person name="Romine M.F."/>
            <person name="Lindemann S.R."/>
        </authorList>
    </citation>
    <scope>NUCLEOTIDE SEQUENCE [LARGE SCALE GENOMIC DNA]</scope>
    <source>
        <strain evidence="7">Ana</strain>
    </source>
</reference>
<dbReference type="Proteomes" id="UP000050465">
    <property type="component" value="Unassembled WGS sequence"/>
</dbReference>
<dbReference type="InterPro" id="IPR027417">
    <property type="entry name" value="P-loop_NTPase"/>
</dbReference>
<evidence type="ECO:0000256" key="2">
    <source>
        <dbReference type="ARBA" id="ARBA00008806"/>
    </source>
</evidence>
<keyword evidence="3" id="KW-1003">Cell membrane</keyword>
<sequence>MKVIAQTEVKEAPVDLGLSIDPGMVKAGGVVLLLFAVTLFMGDGTGSERRMLAHGRKGGRPDAKAAQKTAFKQMAERKHNKVTLCTQSVKKTEKGFKTKPGALFVTDAQRAIAAIGSSSSGKTYSAIDPLVRSSVEQGFPTIIYDFKYPEQSSKIVAYAANLGYEVSVFAPGFPESGVCNVLDFMEDADDGLMARQIGSALTANLAGKATAQRDEFFGDAGDQLMQALMMLAKSLPEPDLMTAALLSSLDKLPERILKAKERSATAAKGDWKLSTLTHLAFSQVIQLKDSEKTVSGVIGTAQRIFSRFLVRELIATLCGKTTIPLEMEGKKLLVIGMDQTRRDAVSPLLATVLQMVVNHNLYGKERKDPLVVSLDEIDSLYLPDLKRWVTEGRFKGLCTIIGFQNIGQLEESYGKGVLQTIVGGCGTKFILNPQDKASAEYFSSYLGEENMDIRQFSRSRGKQSSTTSSKQLNKRHLVEPASLLKYPTGKAIFINPGYASRQEAYVPIIGRVKIPKSEAAISDKCEALWPKVRDRIVKRTQQQSSDPEIITQRRAFLEKLFALDAAQAGARIDHSPVEKAKILDMKMRKELKEVW</sequence>
<dbReference type="InterPro" id="IPR003688">
    <property type="entry name" value="TraG/VirD4"/>
</dbReference>
<dbReference type="InterPro" id="IPR051539">
    <property type="entry name" value="T4SS-coupling_protein"/>
</dbReference>
<name>A0A0P7ZSX0_9CYAN</name>